<dbReference type="GO" id="GO:0005737">
    <property type="term" value="C:cytoplasm"/>
    <property type="evidence" value="ECO:0007669"/>
    <property type="project" value="TreeGrafter"/>
</dbReference>
<dbReference type="Pfam" id="PF17747">
    <property type="entry name" value="VID27_PH"/>
    <property type="match status" value="1"/>
</dbReference>
<dbReference type="AlphaFoldDB" id="A0A5J4X9Z0"/>
<sequence>MTNGHGRQLEKNRRRSQIPYFQNIPSQLVEQHIIRVNQSQTPPKKSMARKIELTSIFALPTYFFMSKKGSGTQVPLPSMQQSQGGMDTWTKLLEVEAALFVFSVESGSFENVEQDALLGLYAVGALPDPKSKKKQPQSYEYNLVVRNKNGELLLLQKINSDMHLYFVQTHSSIVWVTPLDGAALTMSATVKGLPGGQGGEPAFNLLRREFTIRLWETQNKLPFSRCEEADFIIQTLMTQQNVGKEKEKDDDDDSDFEGRDEELEKAKLNKKEIKQLQKRQYNLRRIYEEEKEEEKEKDDDDDDEEEEEEEEKKGGIRVSQIGASQAPKKKSKNDPNKLLIVGQRVPRSFVVKQSGQLDIFSTASGMDQAEGAYRRGGTGVLSAVSTVPVVKTLDDTPFTPSKALLYQGNRQLLLLNPDRRSVVSSFDVERGKVVEEWKTNNADAPIDSLTPSNKGAPQLDEQTFLGINKNQYFVMDPRIASAAGRGGSGSRSTAINPCIVDGKGQQYASSTRAFLTSGATTNAGQLAIGSAKGDIRLFDNSLQKRAKTLIPGFGDPIIGMDVSQDGLWIVATTPTYLLVLNTELPTSSEAQKIIGFDKSIPKDGRKAPVKLQLDYKDVIRLVGIVSFTPAKFNYDPQTLERTIVTSTGPFIITWNFRSVKLGKVSEYRIKRLTDTVIDGHFAGQGNVQSVVVAMENTTAIENISGKATEKKGK</sequence>
<dbReference type="InterPro" id="IPR013863">
    <property type="entry name" value="VID27_C"/>
</dbReference>
<dbReference type="EMBL" id="SNRW01000110">
    <property type="protein sequence ID" value="KAA6403349.1"/>
    <property type="molecule type" value="Genomic_DNA"/>
</dbReference>
<feature type="compositionally biased region" description="Acidic residues" evidence="1">
    <location>
        <begin position="289"/>
        <end position="310"/>
    </location>
</feature>
<evidence type="ECO:0000259" key="3">
    <source>
        <dbReference type="Pfam" id="PF17747"/>
    </source>
</evidence>
<dbReference type="GO" id="GO:0005634">
    <property type="term" value="C:nucleus"/>
    <property type="evidence" value="ECO:0007669"/>
    <property type="project" value="TreeGrafter"/>
</dbReference>
<evidence type="ECO:0000259" key="2">
    <source>
        <dbReference type="Pfam" id="PF08553"/>
    </source>
</evidence>
<dbReference type="InterPro" id="IPR040458">
    <property type="entry name" value="Vid27"/>
</dbReference>
<dbReference type="InterPro" id="IPR011047">
    <property type="entry name" value="Quinoprotein_ADH-like_sf"/>
</dbReference>
<feature type="compositionally biased region" description="Acidic residues" evidence="1">
    <location>
        <begin position="248"/>
        <end position="259"/>
    </location>
</feature>
<accession>A0A5J4X9Z0</accession>
<dbReference type="SUPFAM" id="SSF50998">
    <property type="entry name" value="Quinoprotein alcohol dehydrogenase-like"/>
    <property type="match status" value="1"/>
</dbReference>
<feature type="region of interest" description="Disordered" evidence="1">
    <location>
        <begin position="240"/>
        <end position="259"/>
    </location>
</feature>
<evidence type="ECO:0000313" key="4">
    <source>
        <dbReference type="EMBL" id="KAA6403349.1"/>
    </source>
</evidence>
<dbReference type="OrthoDB" id="10251113at2759"/>
<dbReference type="Proteomes" id="UP000324800">
    <property type="component" value="Unassembled WGS sequence"/>
</dbReference>
<feature type="domain" description="Vacuolar import/degradation Vid27 C-terminal" evidence="2">
    <location>
        <begin position="335"/>
        <end position="700"/>
    </location>
</feature>
<gene>
    <name evidence="4" type="ORF">EZS28_001119</name>
</gene>
<comment type="caution">
    <text evidence="4">The sequence shown here is derived from an EMBL/GenBank/DDBJ whole genome shotgun (WGS) entry which is preliminary data.</text>
</comment>
<dbReference type="PANTHER" id="PTHR31913">
    <property type="entry name" value="VACUOLAR IMPORT AND DEGRADATION PROTEIN 27"/>
    <property type="match status" value="1"/>
</dbReference>
<evidence type="ECO:0000313" key="5">
    <source>
        <dbReference type="Proteomes" id="UP000324800"/>
    </source>
</evidence>
<dbReference type="InterPro" id="IPR040768">
    <property type="entry name" value="Vid27_PH"/>
</dbReference>
<feature type="domain" description="Vid27 PH-like" evidence="3">
    <location>
        <begin position="92"/>
        <end position="177"/>
    </location>
</feature>
<dbReference type="Pfam" id="PF08553">
    <property type="entry name" value="VID27"/>
    <property type="match status" value="1"/>
</dbReference>
<evidence type="ECO:0000256" key="1">
    <source>
        <dbReference type="SAM" id="MobiDB-lite"/>
    </source>
</evidence>
<name>A0A5J4X9Z0_9EUKA</name>
<dbReference type="PANTHER" id="PTHR31913:SF0">
    <property type="entry name" value="VACUOLAR IMPORT AND DEGRADATION PROTEIN 27"/>
    <property type="match status" value="1"/>
</dbReference>
<organism evidence="4 5">
    <name type="scientific">Streblomastix strix</name>
    <dbReference type="NCBI Taxonomy" id="222440"/>
    <lineage>
        <taxon>Eukaryota</taxon>
        <taxon>Metamonada</taxon>
        <taxon>Preaxostyla</taxon>
        <taxon>Oxymonadida</taxon>
        <taxon>Streblomastigidae</taxon>
        <taxon>Streblomastix</taxon>
    </lineage>
</organism>
<feature type="region of interest" description="Disordered" evidence="1">
    <location>
        <begin position="289"/>
        <end position="337"/>
    </location>
</feature>
<reference evidence="4 5" key="1">
    <citation type="submission" date="2019-03" db="EMBL/GenBank/DDBJ databases">
        <title>Single cell metagenomics reveals metabolic interactions within the superorganism composed of flagellate Streblomastix strix and complex community of Bacteroidetes bacteria on its surface.</title>
        <authorList>
            <person name="Treitli S.C."/>
            <person name="Kolisko M."/>
            <person name="Husnik F."/>
            <person name="Keeling P."/>
            <person name="Hampl V."/>
        </authorList>
    </citation>
    <scope>NUCLEOTIDE SEQUENCE [LARGE SCALE GENOMIC DNA]</scope>
    <source>
        <strain evidence="4">ST1C</strain>
    </source>
</reference>
<protein>
    <submittedName>
        <fullName evidence="4">Putative VID27 null</fullName>
    </submittedName>
</protein>
<proteinExistence type="predicted"/>